<dbReference type="PANTHER" id="PTHR31793">
    <property type="entry name" value="4-HYDROXYBENZOYL-COA THIOESTERASE FAMILY MEMBER"/>
    <property type="match status" value="1"/>
</dbReference>
<dbReference type="AlphaFoldDB" id="A0A841JIR0"/>
<dbReference type="GO" id="GO:0047617">
    <property type="term" value="F:fatty acyl-CoA hydrolase activity"/>
    <property type="evidence" value="ECO:0007669"/>
    <property type="project" value="TreeGrafter"/>
</dbReference>
<dbReference type="Pfam" id="PF13279">
    <property type="entry name" value="4HBT_2"/>
    <property type="match status" value="1"/>
</dbReference>
<proteinExistence type="predicted"/>
<evidence type="ECO:0000313" key="1">
    <source>
        <dbReference type="EMBL" id="MBB6128315.1"/>
    </source>
</evidence>
<dbReference type="InterPro" id="IPR029069">
    <property type="entry name" value="HotDog_dom_sf"/>
</dbReference>
<keyword evidence="1" id="KW-0378">Hydrolase</keyword>
<comment type="caution">
    <text evidence="1">The sequence shown here is derived from an EMBL/GenBank/DDBJ whole genome shotgun (WGS) entry which is preliminary data.</text>
</comment>
<dbReference type="RefSeq" id="WP_221276024.1">
    <property type="nucleotide sequence ID" value="NZ_JACHCA010000005.1"/>
</dbReference>
<dbReference type="CDD" id="cd00586">
    <property type="entry name" value="4HBT"/>
    <property type="match status" value="1"/>
</dbReference>
<organism evidence="1 2">
    <name type="scientific">Mucilaginibacter lappiensis</name>
    <dbReference type="NCBI Taxonomy" id="354630"/>
    <lineage>
        <taxon>Bacteria</taxon>
        <taxon>Pseudomonadati</taxon>
        <taxon>Bacteroidota</taxon>
        <taxon>Sphingobacteriia</taxon>
        <taxon>Sphingobacteriales</taxon>
        <taxon>Sphingobacteriaceae</taxon>
        <taxon>Mucilaginibacter</taxon>
    </lineage>
</organism>
<dbReference type="SUPFAM" id="SSF54637">
    <property type="entry name" value="Thioesterase/thiol ester dehydrase-isomerase"/>
    <property type="match status" value="1"/>
</dbReference>
<dbReference type="Proteomes" id="UP000548326">
    <property type="component" value="Unassembled WGS sequence"/>
</dbReference>
<dbReference type="PANTHER" id="PTHR31793:SF24">
    <property type="entry name" value="LONG-CHAIN ACYL-COA THIOESTERASE FADM"/>
    <property type="match status" value="1"/>
</dbReference>
<accession>A0A841JIR0</accession>
<dbReference type="Gene3D" id="3.10.129.10">
    <property type="entry name" value="Hotdog Thioesterase"/>
    <property type="match status" value="1"/>
</dbReference>
<dbReference type="InterPro" id="IPR050563">
    <property type="entry name" value="4-hydroxybenzoyl-CoA_TE"/>
</dbReference>
<dbReference type="EC" id="3.1.2.-" evidence="1"/>
<reference evidence="1 2" key="1">
    <citation type="submission" date="2020-08" db="EMBL/GenBank/DDBJ databases">
        <title>Genomic Encyclopedia of Type Strains, Phase IV (KMG-V): Genome sequencing to study the core and pangenomes of soil and plant-associated prokaryotes.</title>
        <authorList>
            <person name="Whitman W."/>
        </authorList>
    </citation>
    <scope>NUCLEOTIDE SEQUENCE [LARGE SCALE GENOMIC DNA]</scope>
    <source>
        <strain evidence="1 2">MP601</strain>
    </source>
</reference>
<dbReference type="EMBL" id="JACHCA010000005">
    <property type="protein sequence ID" value="MBB6128315.1"/>
    <property type="molecule type" value="Genomic_DNA"/>
</dbReference>
<evidence type="ECO:0000313" key="2">
    <source>
        <dbReference type="Proteomes" id="UP000548326"/>
    </source>
</evidence>
<name>A0A841JIR0_9SPHI</name>
<gene>
    <name evidence="1" type="ORF">HDF22_002428</name>
</gene>
<sequence length="152" mass="17285">MNVYYEGQVIWAQLDANQHMRHSAYADVAAQARLNLLESLGSMPTKLFELKIGPVLFKEELNYLREITINDHIKVTCEVVSSRADGSRWTFRQEVYRSDGVKAAVIMVQGAWIDTVKRKLTPLPAELGELFTKAPKSDDYAEELPKSQNQNK</sequence>
<protein>
    <submittedName>
        <fullName evidence="1">Acyl-CoA thioester hydrolase</fullName>
        <ecNumber evidence="1">3.1.2.-</ecNumber>
    </submittedName>
</protein>